<protein>
    <submittedName>
        <fullName evidence="2">Uncharacterized protein</fullName>
    </submittedName>
</protein>
<evidence type="ECO:0000256" key="1">
    <source>
        <dbReference type="SAM" id="MobiDB-lite"/>
    </source>
</evidence>
<dbReference type="Proteomes" id="UP000631181">
    <property type="component" value="Unassembled WGS sequence"/>
</dbReference>
<name>A0A8J8WGL9_9EURO</name>
<feature type="compositionally biased region" description="Basic and acidic residues" evidence="1">
    <location>
        <begin position="1"/>
        <end position="10"/>
    </location>
</feature>
<dbReference type="EMBL" id="WIWV01000059">
    <property type="protein sequence ID" value="KAF7715464.1"/>
    <property type="molecule type" value="Genomic_DNA"/>
</dbReference>
<dbReference type="AlphaFoldDB" id="A0A8J8WGL9"/>
<feature type="compositionally biased region" description="Polar residues" evidence="1">
    <location>
        <begin position="120"/>
        <end position="129"/>
    </location>
</feature>
<proteinExistence type="predicted"/>
<sequence>MDHNTADHRPSTHKSASTNKVPKRLSTSPVARSASFQESSHNPDAPAEKELETPKGDEYSRQLRKASTELLNDQRVGLGSKAGRTLQNVLMDTERRLKEQRRASLHQAGKGNHKKGSMGGSSVASEARI</sequence>
<feature type="compositionally biased region" description="Basic and acidic residues" evidence="1">
    <location>
        <begin position="46"/>
        <end position="61"/>
    </location>
</feature>
<feature type="region of interest" description="Disordered" evidence="1">
    <location>
        <begin position="1"/>
        <end position="129"/>
    </location>
</feature>
<evidence type="ECO:0000313" key="2">
    <source>
        <dbReference type="EMBL" id="KAF7715464.1"/>
    </source>
</evidence>
<keyword evidence="3" id="KW-1185">Reference proteome</keyword>
<feature type="compositionally biased region" description="Polar residues" evidence="1">
    <location>
        <begin position="13"/>
        <end position="42"/>
    </location>
</feature>
<organism evidence="2 3">
    <name type="scientific">Penicillium ucsense</name>
    <dbReference type="NCBI Taxonomy" id="2839758"/>
    <lineage>
        <taxon>Eukaryota</taxon>
        <taxon>Fungi</taxon>
        <taxon>Dikarya</taxon>
        <taxon>Ascomycota</taxon>
        <taxon>Pezizomycotina</taxon>
        <taxon>Eurotiomycetes</taxon>
        <taxon>Eurotiomycetidae</taxon>
        <taxon>Eurotiales</taxon>
        <taxon>Aspergillaceae</taxon>
        <taxon>Penicillium</taxon>
    </lineage>
</organism>
<comment type="caution">
    <text evidence="2">The sequence shown here is derived from an EMBL/GenBank/DDBJ whole genome shotgun (WGS) entry which is preliminary data.</text>
</comment>
<dbReference type="OrthoDB" id="4509729at2759"/>
<evidence type="ECO:0000313" key="3">
    <source>
        <dbReference type="Proteomes" id="UP000631181"/>
    </source>
</evidence>
<accession>A0A8J8WGL9</accession>
<feature type="compositionally biased region" description="Basic and acidic residues" evidence="1">
    <location>
        <begin position="92"/>
        <end position="102"/>
    </location>
</feature>
<gene>
    <name evidence="2" type="ORF">PECM_006875</name>
</gene>
<reference evidence="2" key="1">
    <citation type="journal article" date="2020" name="Front. Microbiol.">
        <title>Gene regulatory networks of Penicillium echinulatum 2HH and Penicillium oxalicum 114-2 inferred by a computational biology approach.</title>
        <authorList>
            <person name="Lenz A.R."/>
            <person name="Galan-Vasquez E."/>
            <person name="Balbinot E."/>
            <person name="De Abreu F.P."/>
            <person name="De Oliveira N.S."/>
            <person name="Da Rosa L.O."/>
            <person name="De Avila E Silva S."/>
            <person name="Camassola M."/>
            <person name="Dillon A.J.P."/>
            <person name="Perez-Rueda E."/>
        </authorList>
    </citation>
    <scope>NUCLEOTIDE SEQUENCE</scope>
    <source>
        <strain evidence="2">S1M29</strain>
    </source>
</reference>